<keyword evidence="6 10" id="KW-1133">Transmembrane helix</keyword>
<dbReference type="GO" id="GO:0005524">
    <property type="term" value="F:ATP binding"/>
    <property type="evidence" value="ECO:0007669"/>
    <property type="project" value="UniProtKB-KW"/>
</dbReference>
<dbReference type="PROSITE" id="PS50929">
    <property type="entry name" value="ABC_TM1F"/>
    <property type="match status" value="1"/>
</dbReference>
<evidence type="ECO:0000256" key="3">
    <source>
        <dbReference type="ARBA" id="ARBA00022741"/>
    </source>
</evidence>
<dbReference type="GO" id="GO:0016887">
    <property type="term" value="F:ATP hydrolysis activity"/>
    <property type="evidence" value="ECO:0007669"/>
    <property type="project" value="InterPro"/>
</dbReference>
<dbReference type="Pfam" id="PF00005">
    <property type="entry name" value="ABC_tran"/>
    <property type="match status" value="1"/>
</dbReference>
<keyword evidence="15" id="KW-1185">Reference proteome</keyword>
<dbReference type="SUPFAM" id="SSF90123">
    <property type="entry name" value="ABC transporter transmembrane region"/>
    <property type="match status" value="1"/>
</dbReference>
<feature type="transmembrane region" description="Helical" evidence="10">
    <location>
        <begin position="374"/>
        <end position="399"/>
    </location>
</feature>
<dbReference type="PROSITE" id="PS50893">
    <property type="entry name" value="ABC_TRANSPORTER_2"/>
    <property type="match status" value="1"/>
</dbReference>
<name>A9ES00_SORC5</name>
<keyword evidence="2 10" id="KW-0812">Transmembrane</keyword>
<dbReference type="Gene3D" id="1.20.1560.10">
    <property type="entry name" value="ABC transporter type 1, transmembrane domain"/>
    <property type="match status" value="1"/>
</dbReference>
<dbReference type="eggNOG" id="COG2274">
    <property type="taxonomic scope" value="Bacteria"/>
</dbReference>
<dbReference type="InterPro" id="IPR011527">
    <property type="entry name" value="ABC1_TM_dom"/>
</dbReference>
<dbReference type="SMART" id="SM00382">
    <property type="entry name" value="AAA"/>
    <property type="match status" value="1"/>
</dbReference>
<dbReference type="KEGG" id="scl:sce7172"/>
<dbReference type="InterPro" id="IPR003593">
    <property type="entry name" value="AAA+_ATPase"/>
</dbReference>
<dbReference type="GO" id="GO:0140359">
    <property type="term" value="F:ABC-type transporter activity"/>
    <property type="evidence" value="ECO:0007669"/>
    <property type="project" value="InterPro"/>
</dbReference>
<dbReference type="eggNOG" id="COG3271">
    <property type="taxonomic scope" value="Bacteria"/>
</dbReference>
<dbReference type="PANTHER" id="PTHR24221">
    <property type="entry name" value="ATP-BINDING CASSETTE SUB-FAMILY B"/>
    <property type="match status" value="1"/>
</dbReference>
<evidence type="ECO:0000256" key="8">
    <source>
        <dbReference type="ARBA" id="ARBA00043264"/>
    </source>
</evidence>
<dbReference type="AlphaFoldDB" id="A9ES00"/>
<dbReference type="InterPro" id="IPR036640">
    <property type="entry name" value="ABC1_TM_sf"/>
</dbReference>
<dbReference type="Gene3D" id="3.90.70.10">
    <property type="entry name" value="Cysteine proteinases"/>
    <property type="match status" value="1"/>
</dbReference>
<comment type="subcellular location">
    <subcellularLocation>
        <location evidence="1">Cell membrane</location>
        <topology evidence="1">Multi-pass membrane protein</topology>
    </subcellularLocation>
</comment>
<evidence type="ECO:0000256" key="1">
    <source>
        <dbReference type="ARBA" id="ARBA00004651"/>
    </source>
</evidence>
<dbReference type="Pfam" id="PF03412">
    <property type="entry name" value="Peptidase_C39"/>
    <property type="match status" value="1"/>
</dbReference>
<feature type="transmembrane region" description="Helical" evidence="10">
    <location>
        <begin position="629"/>
        <end position="653"/>
    </location>
</feature>
<dbReference type="STRING" id="448385.sce7172"/>
<dbReference type="SUPFAM" id="SSF52540">
    <property type="entry name" value="P-loop containing nucleoside triphosphate hydrolases"/>
    <property type="match status" value="1"/>
</dbReference>
<evidence type="ECO:0000259" key="13">
    <source>
        <dbReference type="PROSITE" id="PS50990"/>
    </source>
</evidence>
<evidence type="ECO:0000256" key="2">
    <source>
        <dbReference type="ARBA" id="ARBA00022692"/>
    </source>
</evidence>
<evidence type="ECO:0000256" key="7">
    <source>
        <dbReference type="ARBA" id="ARBA00023136"/>
    </source>
</evidence>
<feature type="transmembrane region" description="Helical" evidence="10">
    <location>
        <begin position="592"/>
        <end position="617"/>
    </location>
</feature>
<sequence>MSQGTAGAERRSSPRSAPERAASADPRRRPPSPRRRLLAPEVVQTSAMDCGPATLKCVLEGFGVGVSYGRLREACQTDVDGTSIDTLEDLAEQLGLVAQQILVPPEHVLLDEAQALPALAIVRQSTGPLHIVVIWRRHGGLAQIMDPGTGRRWVTRRQLEAELYQHELPLSAADFRGWAASDGFTRPLGRRLAWLGAGTRPIEAALSDRDWRAIAALDAGARLVTSLVRSGGLGRGREAARVLGALLDRDAEAAREEMIPPGFWTARPGPADPSGEAMVLTRGAVLVRIRGRRPLGFARAPAGRDGAPGASAPEPPAHAEAVARGEVAARGEVTAGGETAARGEARLPPDLAAALAEREIPPARALLRMIREDGLLTPAVLAGALLLSVATVVLESLLFRGLLQISNDLALFEQRLAALIALAAFLAVELALDLSLTTGMIRLGRHLEVRLRMAFLAKIPRIGDRYFQSRPASDMAQRGHSLHVLRGLPAFGGQIARSALDLAVTTAAIVWIDPGSARLAVPGAALALALPFAGNRVLVERDLRVRTHAGALTSFYLDALLGLVPIRAHAAERAVRREHAGLLGEWALAGRALLRAALAVDGAQALIGFALAAWILGDFLARGGALSRALLLFYWALALPAIGQALASTLLQYPGHRNTALRLLEPLGAPEELRAGAPAREPAAAAPLAQGAAGGAGCAITFERVRIQAAGHVILDGVDLKIAAGSHVAIVGSSGAGKSSLVGVLLGWHRASEGRVLVDGRPLDGERMRALREETAWVDPSVQIWNRSFLDNLRYGAPDDAADFGAVVEEAELREVLERLPEGQKTLLGEGGGLVSGGEGQRLRLGRAMLRSEARLAILDEPFRGLDRERRRALLARARRRFRRATLLCVTHDVGETRSFERVLVVDGGRVVEDGAPSELAARPGSRYRALLEAEAAVQRGLWSSGGWRRLKVARGRIAEAAGEGAGAPGEGAGAAGEGSGAAGEGAGAAGEGAGAAGEGAGAAGEGQRR</sequence>
<feature type="region of interest" description="Disordered" evidence="9">
    <location>
        <begin position="1"/>
        <end position="37"/>
    </location>
</feature>
<dbReference type="PANTHER" id="PTHR24221:SF654">
    <property type="entry name" value="ATP-BINDING CASSETTE SUB-FAMILY B MEMBER 6"/>
    <property type="match status" value="1"/>
</dbReference>
<feature type="compositionally biased region" description="Low complexity" evidence="9">
    <location>
        <begin position="14"/>
        <end position="24"/>
    </location>
</feature>
<organism evidence="14 15">
    <name type="scientific">Sorangium cellulosum (strain So ce56)</name>
    <name type="common">Polyangium cellulosum (strain So ce56)</name>
    <dbReference type="NCBI Taxonomy" id="448385"/>
    <lineage>
        <taxon>Bacteria</taxon>
        <taxon>Pseudomonadati</taxon>
        <taxon>Myxococcota</taxon>
        <taxon>Polyangia</taxon>
        <taxon>Polyangiales</taxon>
        <taxon>Polyangiaceae</taxon>
        <taxon>Sorangium</taxon>
    </lineage>
</organism>
<evidence type="ECO:0000313" key="14">
    <source>
        <dbReference type="EMBL" id="CAN97341.1"/>
    </source>
</evidence>
<dbReference type="InterPro" id="IPR003439">
    <property type="entry name" value="ABC_transporter-like_ATP-bd"/>
</dbReference>
<evidence type="ECO:0000256" key="5">
    <source>
        <dbReference type="ARBA" id="ARBA00022927"/>
    </source>
</evidence>
<keyword evidence="7 10" id="KW-0472">Membrane</keyword>
<keyword evidence="5" id="KW-0653">Protein transport</keyword>
<proteinExistence type="predicted"/>
<evidence type="ECO:0000259" key="12">
    <source>
        <dbReference type="PROSITE" id="PS50929"/>
    </source>
</evidence>
<keyword evidence="5" id="KW-0813">Transport</keyword>
<dbReference type="GO" id="GO:0006508">
    <property type="term" value="P:proteolysis"/>
    <property type="evidence" value="ECO:0007669"/>
    <property type="project" value="InterPro"/>
</dbReference>
<feature type="region of interest" description="Disordered" evidence="9">
    <location>
        <begin position="298"/>
        <end position="318"/>
    </location>
</feature>
<keyword evidence="8" id="KW-0080">Bacteriocin transport</keyword>
<feature type="domain" description="ABC transporter" evidence="11">
    <location>
        <begin position="700"/>
        <end position="933"/>
    </location>
</feature>
<dbReference type="HOGENOM" id="CLU_322031_0_0_7"/>
<dbReference type="PROSITE" id="PS50990">
    <property type="entry name" value="PEPTIDASE_C39"/>
    <property type="match status" value="1"/>
</dbReference>
<evidence type="ECO:0000313" key="15">
    <source>
        <dbReference type="Proteomes" id="UP000002139"/>
    </source>
</evidence>
<evidence type="ECO:0000256" key="9">
    <source>
        <dbReference type="SAM" id="MobiDB-lite"/>
    </source>
</evidence>
<feature type="domain" description="ABC transmembrane type-1" evidence="12">
    <location>
        <begin position="382"/>
        <end position="617"/>
    </location>
</feature>
<dbReference type="GO" id="GO:0008233">
    <property type="term" value="F:peptidase activity"/>
    <property type="evidence" value="ECO:0007669"/>
    <property type="project" value="InterPro"/>
</dbReference>
<evidence type="ECO:0000256" key="4">
    <source>
        <dbReference type="ARBA" id="ARBA00022840"/>
    </source>
</evidence>
<evidence type="ECO:0000256" key="6">
    <source>
        <dbReference type="ARBA" id="ARBA00022989"/>
    </source>
</evidence>
<dbReference type="EMBL" id="AM746676">
    <property type="protein sequence ID" value="CAN97341.1"/>
    <property type="molecule type" value="Genomic_DNA"/>
</dbReference>
<feature type="region of interest" description="Disordered" evidence="9">
    <location>
        <begin position="962"/>
        <end position="1010"/>
    </location>
</feature>
<dbReference type="BioCyc" id="SCEL448385:SCE_RS36760-MONOMER"/>
<accession>A9ES00</accession>
<keyword evidence="3" id="KW-0547">Nucleotide-binding</keyword>
<feature type="domain" description="Peptidase C39" evidence="13">
    <location>
        <begin position="44"/>
        <end position="170"/>
    </location>
</feature>
<feature type="compositionally biased region" description="Gly residues" evidence="9">
    <location>
        <begin position="964"/>
        <end position="1010"/>
    </location>
</feature>
<gene>
    <name evidence="14" type="ordered locus">sce7172</name>
</gene>
<dbReference type="InterPro" id="IPR039421">
    <property type="entry name" value="Type_1_exporter"/>
</dbReference>
<dbReference type="GO" id="GO:0043213">
    <property type="term" value="P:bacteriocin transport"/>
    <property type="evidence" value="ECO:0007669"/>
    <property type="project" value="UniProtKB-KW"/>
</dbReference>
<dbReference type="Proteomes" id="UP000002139">
    <property type="component" value="Chromosome"/>
</dbReference>
<dbReference type="OrthoDB" id="5495812at2"/>
<protein>
    <submittedName>
        <fullName evidence="14">ABC transporter, nucleotide binding/ATPase protein</fullName>
    </submittedName>
</protein>
<evidence type="ECO:0000256" key="10">
    <source>
        <dbReference type="SAM" id="Phobius"/>
    </source>
</evidence>
<dbReference type="Gene3D" id="3.40.50.300">
    <property type="entry name" value="P-loop containing nucleotide triphosphate hydrolases"/>
    <property type="match status" value="1"/>
</dbReference>
<dbReference type="GO" id="GO:0005886">
    <property type="term" value="C:plasma membrane"/>
    <property type="evidence" value="ECO:0007669"/>
    <property type="project" value="UniProtKB-SubCell"/>
</dbReference>
<keyword evidence="4" id="KW-0067">ATP-binding</keyword>
<dbReference type="InterPro" id="IPR027417">
    <property type="entry name" value="P-loop_NTPase"/>
</dbReference>
<dbReference type="GO" id="GO:0015031">
    <property type="term" value="P:protein transport"/>
    <property type="evidence" value="ECO:0007669"/>
    <property type="project" value="UniProtKB-KW"/>
</dbReference>
<evidence type="ECO:0000259" key="11">
    <source>
        <dbReference type="PROSITE" id="PS50893"/>
    </source>
</evidence>
<feature type="transmembrane region" description="Helical" evidence="10">
    <location>
        <begin position="419"/>
        <end position="443"/>
    </location>
</feature>
<dbReference type="InterPro" id="IPR005074">
    <property type="entry name" value="Peptidase_C39"/>
</dbReference>
<reference evidence="14 15" key="1">
    <citation type="journal article" date="2007" name="Nat. Biotechnol.">
        <title>Complete genome sequence of the myxobacterium Sorangium cellulosum.</title>
        <authorList>
            <person name="Schneiker S."/>
            <person name="Perlova O."/>
            <person name="Kaiser O."/>
            <person name="Gerth K."/>
            <person name="Alici A."/>
            <person name="Altmeyer M.O."/>
            <person name="Bartels D."/>
            <person name="Bekel T."/>
            <person name="Beyer S."/>
            <person name="Bode E."/>
            <person name="Bode H.B."/>
            <person name="Bolten C.J."/>
            <person name="Choudhuri J.V."/>
            <person name="Doss S."/>
            <person name="Elnakady Y.A."/>
            <person name="Frank B."/>
            <person name="Gaigalat L."/>
            <person name="Goesmann A."/>
            <person name="Groeger C."/>
            <person name="Gross F."/>
            <person name="Jelsbak L."/>
            <person name="Jelsbak L."/>
            <person name="Kalinowski J."/>
            <person name="Kegler C."/>
            <person name="Knauber T."/>
            <person name="Konietzny S."/>
            <person name="Kopp M."/>
            <person name="Krause L."/>
            <person name="Krug D."/>
            <person name="Linke B."/>
            <person name="Mahmud T."/>
            <person name="Martinez-Arias R."/>
            <person name="McHardy A.C."/>
            <person name="Merai M."/>
            <person name="Meyer F."/>
            <person name="Mormann S."/>
            <person name="Munoz-Dorado J."/>
            <person name="Perez J."/>
            <person name="Pradella S."/>
            <person name="Rachid S."/>
            <person name="Raddatz G."/>
            <person name="Rosenau F."/>
            <person name="Rueckert C."/>
            <person name="Sasse F."/>
            <person name="Scharfe M."/>
            <person name="Schuster S.C."/>
            <person name="Suen G."/>
            <person name="Treuner-Lange A."/>
            <person name="Velicer G.J."/>
            <person name="Vorholter F.-J."/>
            <person name="Weissman K.J."/>
            <person name="Welch R.D."/>
            <person name="Wenzel S.C."/>
            <person name="Whitworth D.E."/>
            <person name="Wilhelm S."/>
            <person name="Wittmann C."/>
            <person name="Bloecker H."/>
            <person name="Puehler A."/>
            <person name="Mueller R."/>
        </authorList>
    </citation>
    <scope>NUCLEOTIDE SEQUENCE [LARGE SCALE GENOMIC DNA]</scope>
    <source>
        <strain evidence="15">So ce56</strain>
    </source>
</reference>